<dbReference type="Gene3D" id="3.40.50.1820">
    <property type="entry name" value="alpha/beta hydrolase"/>
    <property type="match status" value="1"/>
</dbReference>
<keyword evidence="3" id="KW-1185">Reference proteome</keyword>
<gene>
    <name evidence="2" type="ORF">OU415_22790</name>
</gene>
<comment type="caution">
    <text evidence="2">The sequence shown here is derived from an EMBL/GenBank/DDBJ whole genome shotgun (WGS) entry which is preliminary data.</text>
</comment>
<dbReference type="Pfam" id="PF12697">
    <property type="entry name" value="Abhydrolase_6"/>
    <property type="match status" value="1"/>
</dbReference>
<dbReference type="PANTHER" id="PTHR43689:SF8">
    <property type="entry name" value="ALPHA_BETA-HYDROLASES SUPERFAMILY PROTEIN"/>
    <property type="match status" value="1"/>
</dbReference>
<dbReference type="Proteomes" id="UP001210380">
    <property type="component" value="Unassembled WGS sequence"/>
</dbReference>
<evidence type="ECO:0000313" key="3">
    <source>
        <dbReference type="Proteomes" id="UP001210380"/>
    </source>
</evidence>
<sequence length="279" mass="30171">MKDIYRSERSRQLIEQWCRGRLDAWAVPHQRRVIAASGSTTHLVIAGSGAQTALFVPGTNFSAASCLPLATALAERCRVVLVDVPGQPGLSSGRRIPAPQRQSWYGRWLAEVIDEITEFPVVLAGHSLGAAIAMATGSPLVSRQVLLSPGGLVRARITPGILAASMSWLLRRRPTDSAQLLGTMLAPGHRPRPELVEWMTLVARHVRSSLDPAGAVVADQQVDRVVVVGDHDRYFPSKPLARAVRHTLDRPLSVLPSAGHLLIEEHPDHIAGLISGSPR</sequence>
<dbReference type="InterPro" id="IPR000073">
    <property type="entry name" value="AB_hydrolase_1"/>
</dbReference>
<evidence type="ECO:0000313" key="2">
    <source>
        <dbReference type="EMBL" id="MDA3628279.1"/>
    </source>
</evidence>
<accession>A0ABT4V2T8</accession>
<feature type="domain" description="AB hydrolase-1" evidence="1">
    <location>
        <begin position="54"/>
        <end position="268"/>
    </location>
</feature>
<organism evidence="2 3">
    <name type="scientific">Saccharopolyspora oryzae</name>
    <dbReference type="NCBI Taxonomy" id="2997343"/>
    <lineage>
        <taxon>Bacteria</taxon>
        <taxon>Bacillati</taxon>
        <taxon>Actinomycetota</taxon>
        <taxon>Actinomycetes</taxon>
        <taxon>Pseudonocardiales</taxon>
        <taxon>Pseudonocardiaceae</taxon>
        <taxon>Saccharopolyspora</taxon>
    </lineage>
</organism>
<dbReference type="InterPro" id="IPR029058">
    <property type="entry name" value="AB_hydrolase_fold"/>
</dbReference>
<proteinExistence type="predicted"/>
<dbReference type="GO" id="GO:0016787">
    <property type="term" value="F:hydrolase activity"/>
    <property type="evidence" value="ECO:0007669"/>
    <property type="project" value="UniProtKB-KW"/>
</dbReference>
<keyword evidence="2" id="KW-0378">Hydrolase</keyword>
<evidence type="ECO:0000259" key="1">
    <source>
        <dbReference type="Pfam" id="PF12697"/>
    </source>
</evidence>
<dbReference type="RefSeq" id="WP_270951081.1">
    <property type="nucleotide sequence ID" value="NZ_JAQGLA010000042.1"/>
</dbReference>
<protein>
    <submittedName>
        <fullName evidence="2">Alpha/beta hydrolase</fullName>
    </submittedName>
</protein>
<reference evidence="2 3" key="1">
    <citation type="submission" date="2022-11" db="EMBL/GenBank/DDBJ databases">
        <title>Draft genome sequence of Saccharopolyspora sp. WRP15-2 isolated from rhizosphere soils of wild rice in Thailand.</title>
        <authorList>
            <person name="Duangmal K."/>
            <person name="Kammanee S."/>
            <person name="Muangham S."/>
        </authorList>
    </citation>
    <scope>NUCLEOTIDE SEQUENCE [LARGE SCALE GENOMIC DNA]</scope>
    <source>
        <strain evidence="2 3">WRP15-2</strain>
    </source>
</reference>
<dbReference type="SUPFAM" id="SSF53474">
    <property type="entry name" value="alpha/beta-Hydrolases"/>
    <property type="match status" value="1"/>
</dbReference>
<dbReference type="EMBL" id="JAQGLA010000042">
    <property type="protein sequence ID" value="MDA3628279.1"/>
    <property type="molecule type" value="Genomic_DNA"/>
</dbReference>
<dbReference type="PANTHER" id="PTHR43689">
    <property type="entry name" value="HYDROLASE"/>
    <property type="match status" value="1"/>
</dbReference>
<name>A0ABT4V2T8_9PSEU</name>